<dbReference type="InterPro" id="IPR038532">
    <property type="entry name" value="NDUFS4-like_sf"/>
</dbReference>
<evidence type="ECO:0000256" key="1">
    <source>
        <dbReference type="ARBA" id="ARBA00004370"/>
    </source>
</evidence>
<reference evidence="7 8" key="1">
    <citation type="journal article" date="2014" name="Genome Announc.">
        <title>Draft Genome Sequence of Lutibaculum baratangense Strain AMV1T, Isolated from a Mud Volcano in Andamans, India.</title>
        <authorList>
            <person name="Singh A."/>
            <person name="Sreenivas A."/>
            <person name="Sathyanarayana Reddy G."/>
            <person name="Pinnaka A.K."/>
            <person name="Shivaji S."/>
        </authorList>
    </citation>
    <scope>NUCLEOTIDE SEQUENCE [LARGE SCALE GENOMIC DNA]</scope>
    <source>
        <strain evidence="7 8">AMV1</strain>
    </source>
</reference>
<evidence type="ECO:0000313" key="8">
    <source>
        <dbReference type="Proteomes" id="UP000017819"/>
    </source>
</evidence>
<dbReference type="OrthoDB" id="9799572at2"/>
<protein>
    <submittedName>
        <fullName evidence="7">NADH-ubiquinone oxidoreductase family protein</fullName>
    </submittedName>
</protein>
<dbReference type="RefSeq" id="WP_023433517.1">
    <property type="nucleotide sequence ID" value="NZ_AWXZ01000039.1"/>
</dbReference>
<evidence type="ECO:0000256" key="5">
    <source>
        <dbReference type="ARBA" id="ARBA00022982"/>
    </source>
</evidence>
<evidence type="ECO:0000256" key="6">
    <source>
        <dbReference type="ARBA" id="ARBA00023136"/>
    </source>
</evidence>
<dbReference type="InterPro" id="IPR006885">
    <property type="entry name" value="NADH_UbQ_FeS_4_mit-like"/>
</dbReference>
<keyword evidence="7" id="KW-0830">Ubiquinone</keyword>
<name>V4RAX4_9HYPH</name>
<evidence type="ECO:0000256" key="3">
    <source>
        <dbReference type="ARBA" id="ARBA00022660"/>
    </source>
</evidence>
<dbReference type="PANTHER" id="PTHR12219">
    <property type="entry name" value="NADH-UBIQUINONE OXIDOREDUCTASE"/>
    <property type="match status" value="1"/>
</dbReference>
<accession>V4RAX4</accession>
<evidence type="ECO:0000256" key="2">
    <source>
        <dbReference type="ARBA" id="ARBA00022448"/>
    </source>
</evidence>
<comment type="caution">
    <text evidence="7">The sequence shown here is derived from an EMBL/GenBank/DDBJ whole genome shotgun (WGS) entry which is preliminary data.</text>
</comment>
<keyword evidence="6" id="KW-0472">Membrane</keyword>
<dbReference type="GO" id="GO:0016020">
    <property type="term" value="C:membrane"/>
    <property type="evidence" value="ECO:0007669"/>
    <property type="project" value="UniProtKB-SubCell"/>
</dbReference>
<dbReference type="eggNOG" id="ENOG5032RJS">
    <property type="taxonomic scope" value="Bacteria"/>
</dbReference>
<evidence type="ECO:0000313" key="7">
    <source>
        <dbReference type="EMBL" id="ESR23331.1"/>
    </source>
</evidence>
<gene>
    <name evidence="7" type="ORF">N177_3399</name>
</gene>
<keyword evidence="8" id="KW-1185">Reference proteome</keyword>
<keyword evidence="3" id="KW-0679">Respiratory chain</keyword>
<dbReference type="Pfam" id="PF04800">
    <property type="entry name" value="NDUS4"/>
    <property type="match status" value="1"/>
</dbReference>
<dbReference type="PATRIC" id="fig|631454.5.peg.3359"/>
<dbReference type="GO" id="GO:0022900">
    <property type="term" value="P:electron transport chain"/>
    <property type="evidence" value="ECO:0007669"/>
    <property type="project" value="InterPro"/>
</dbReference>
<dbReference type="Proteomes" id="UP000017819">
    <property type="component" value="Unassembled WGS sequence"/>
</dbReference>
<sequence>MTARIYRPARNAMQSGKAKTRDWILEFEAEAPREIEPLMGYTASTDTKAQVKLRFETKDAAVAYARRNGIAYTVHEPHDSVRRPISYSDNFRFDRKNLWTH</sequence>
<comment type="subcellular location">
    <subcellularLocation>
        <location evidence="1">Membrane</location>
    </subcellularLocation>
</comment>
<evidence type="ECO:0000256" key="4">
    <source>
        <dbReference type="ARBA" id="ARBA00022946"/>
    </source>
</evidence>
<keyword evidence="2" id="KW-0813">Transport</keyword>
<dbReference type="STRING" id="631454.N177_3399"/>
<dbReference type="PANTHER" id="PTHR12219:SF8">
    <property type="entry name" value="NADH DEHYDROGENASE [UBIQUINONE] IRON-SULFUR PROTEIN 4, MITOCHONDRIAL"/>
    <property type="match status" value="1"/>
</dbReference>
<dbReference type="AlphaFoldDB" id="V4RAX4"/>
<keyword evidence="4" id="KW-0809">Transit peptide</keyword>
<dbReference type="EMBL" id="AWXZ01000039">
    <property type="protein sequence ID" value="ESR23331.1"/>
    <property type="molecule type" value="Genomic_DNA"/>
</dbReference>
<dbReference type="Gene3D" id="3.30.160.190">
    <property type="entry name" value="atu1810 like domain"/>
    <property type="match status" value="1"/>
</dbReference>
<proteinExistence type="predicted"/>
<keyword evidence="5" id="KW-0249">Electron transport</keyword>
<organism evidence="7 8">
    <name type="scientific">Lutibaculum baratangense AMV1</name>
    <dbReference type="NCBI Taxonomy" id="631454"/>
    <lineage>
        <taxon>Bacteria</taxon>
        <taxon>Pseudomonadati</taxon>
        <taxon>Pseudomonadota</taxon>
        <taxon>Alphaproteobacteria</taxon>
        <taxon>Hyphomicrobiales</taxon>
        <taxon>Tepidamorphaceae</taxon>
        <taxon>Lutibaculum</taxon>
    </lineage>
</organism>